<dbReference type="Proteomes" id="UP001500359">
    <property type="component" value="Unassembled WGS sequence"/>
</dbReference>
<proteinExistence type="predicted"/>
<sequence>MAHNTMHLPSELIRDLIDVFESSNTPFRLIEEDKSKEECFDKLNLLAPFNSWSYIDWSKVVGQTTWEFDNWEEQSKSVNDCLSKLPKSGKVFVLWFNALKPVLEIEVAVFRLHAMDIFSECSDTWVYDCAGKFVLECHHDGKLSFYTPGAT</sequence>
<dbReference type="Pfam" id="PF24172">
    <property type="entry name" value="CdiI_ImmP"/>
    <property type="match status" value="1"/>
</dbReference>
<comment type="caution">
    <text evidence="1">The sequence shown here is derived from an EMBL/GenBank/DDBJ whole genome shotgun (WGS) entry which is preliminary data.</text>
</comment>
<dbReference type="InterPro" id="IPR049585">
    <property type="entry name" value="CdiI_EcoliA0-like"/>
</dbReference>
<dbReference type="EMBL" id="BAAAFD010000025">
    <property type="protein sequence ID" value="GAA0860332.1"/>
    <property type="molecule type" value="Genomic_DNA"/>
</dbReference>
<accession>A0ABP3X8A1</accession>
<dbReference type="RefSeq" id="WP_343862689.1">
    <property type="nucleotide sequence ID" value="NZ_BAAAFD010000025.1"/>
</dbReference>
<reference evidence="2" key="1">
    <citation type="journal article" date="2019" name="Int. J. Syst. Evol. Microbiol.">
        <title>The Global Catalogue of Microorganisms (GCM) 10K type strain sequencing project: providing services to taxonomists for standard genome sequencing and annotation.</title>
        <authorList>
            <consortium name="The Broad Institute Genomics Platform"/>
            <consortium name="The Broad Institute Genome Sequencing Center for Infectious Disease"/>
            <person name="Wu L."/>
            <person name="Ma J."/>
        </authorList>
    </citation>
    <scope>NUCLEOTIDE SEQUENCE [LARGE SCALE GENOMIC DNA]</scope>
    <source>
        <strain evidence="2">JCM 15896</strain>
    </source>
</reference>
<evidence type="ECO:0008006" key="3">
    <source>
        <dbReference type="Google" id="ProtNLM"/>
    </source>
</evidence>
<gene>
    <name evidence="1" type="ORF">GCM10009114_36980</name>
</gene>
<evidence type="ECO:0000313" key="1">
    <source>
        <dbReference type="EMBL" id="GAA0860332.1"/>
    </source>
</evidence>
<keyword evidence="2" id="KW-1185">Reference proteome</keyword>
<evidence type="ECO:0000313" key="2">
    <source>
        <dbReference type="Proteomes" id="UP001500359"/>
    </source>
</evidence>
<name>A0ABP3X8A1_9ALTE</name>
<organism evidence="1 2">
    <name type="scientific">Aliiglaciecola litoralis</name>
    <dbReference type="NCBI Taxonomy" id="582857"/>
    <lineage>
        <taxon>Bacteria</taxon>
        <taxon>Pseudomonadati</taxon>
        <taxon>Pseudomonadota</taxon>
        <taxon>Gammaproteobacteria</taxon>
        <taxon>Alteromonadales</taxon>
        <taxon>Alteromonadaceae</taxon>
        <taxon>Aliiglaciecola</taxon>
    </lineage>
</organism>
<protein>
    <recommendedName>
        <fullName evidence="3">YubB ferredoxin-like domain-containing protein</fullName>
    </recommendedName>
</protein>